<dbReference type="PANTHER" id="PTHR48111">
    <property type="entry name" value="REGULATOR OF RPOS"/>
    <property type="match status" value="1"/>
</dbReference>
<dbReference type="OrthoDB" id="9793421at2"/>
<dbReference type="SUPFAM" id="SSF52172">
    <property type="entry name" value="CheY-like"/>
    <property type="match status" value="1"/>
</dbReference>
<evidence type="ECO:0000259" key="5">
    <source>
        <dbReference type="PROSITE" id="PS50930"/>
    </source>
</evidence>
<dbReference type="Gene3D" id="3.40.50.2300">
    <property type="match status" value="1"/>
</dbReference>
<dbReference type="GO" id="GO:0000156">
    <property type="term" value="F:phosphorelay response regulator activity"/>
    <property type="evidence" value="ECO:0007669"/>
    <property type="project" value="TreeGrafter"/>
</dbReference>
<accession>A0A2N9YJG3</accession>
<dbReference type="Pfam" id="PF04397">
    <property type="entry name" value="LytTR"/>
    <property type="match status" value="1"/>
</dbReference>
<dbReference type="PROSITE" id="PS50110">
    <property type="entry name" value="RESPONSE_REGULATORY"/>
    <property type="match status" value="1"/>
</dbReference>
<dbReference type="GO" id="GO:0000976">
    <property type="term" value="F:transcription cis-regulatory region binding"/>
    <property type="evidence" value="ECO:0007669"/>
    <property type="project" value="TreeGrafter"/>
</dbReference>
<keyword evidence="3" id="KW-0597">Phosphoprotein</keyword>
<gene>
    <name evidence="6" type="ORF">BLE401_02150</name>
</gene>
<dbReference type="Gene3D" id="2.40.50.1020">
    <property type="entry name" value="LytTr DNA-binding domain"/>
    <property type="match status" value="1"/>
</dbReference>
<dbReference type="GO" id="GO:0005829">
    <property type="term" value="C:cytosol"/>
    <property type="evidence" value="ECO:0007669"/>
    <property type="project" value="TreeGrafter"/>
</dbReference>
<keyword evidence="1" id="KW-0902">Two-component regulatory system</keyword>
<evidence type="ECO:0000256" key="3">
    <source>
        <dbReference type="PROSITE-ProRule" id="PRU00169"/>
    </source>
</evidence>
<dbReference type="KEGG" id="blep:AL038_03860"/>
<dbReference type="GO" id="GO:0006355">
    <property type="term" value="P:regulation of DNA-templated transcription"/>
    <property type="evidence" value="ECO:0007669"/>
    <property type="project" value="TreeGrafter"/>
</dbReference>
<protein>
    <submittedName>
        <fullName evidence="6">Response regulator</fullName>
    </submittedName>
</protein>
<keyword evidence="2" id="KW-0238">DNA-binding</keyword>
<sequence length="252" mass="28501">MKILIVDDEPLARLRLRALLVEIGIGEVVGEASNGREAVTIVNLCHPDIVLLDIRMPGMDGMEAARQISHLSPIPALIFTTAYGDHALEAFDQKAIDYLMKPIRRDRLEQALIRAKTLLNIEDDVNQPSFSPLKTKARSHISVKVRDELRMIPVIEIQYCSADQKYVVLHWTQGEALIGETLKELEQEFSGQFLRIHRGTLVAIVQISGLVKDQEGRHLIKLRTSNKLLEVSRRHLPTVRKVLKDMRLPCAI</sequence>
<evidence type="ECO:0000256" key="1">
    <source>
        <dbReference type="ARBA" id="ARBA00023012"/>
    </source>
</evidence>
<reference evidence="7" key="1">
    <citation type="submission" date="2016-12" db="EMBL/GenBank/DDBJ databases">
        <title>Complete Genome Sequence of Beggiatoa leptomitiformis D-401.</title>
        <authorList>
            <person name="Fomenkov A."/>
            <person name="Vincze T."/>
            <person name="Grabovich M."/>
            <person name="Anton B.P."/>
            <person name="Dubinina G."/>
            <person name="Orlova M."/>
            <person name="Belousova E."/>
            <person name="Roberts R.J."/>
        </authorList>
    </citation>
    <scope>NUCLEOTIDE SEQUENCE [LARGE SCALE GENOMIC DNA]</scope>
    <source>
        <strain evidence="7">D-401</strain>
    </source>
</reference>
<keyword evidence="7" id="KW-1185">Reference proteome</keyword>
<evidence type="ECO:0000313" key="6">
    <source>
        <dbReference type="EMBL" id="AUI70495.1"/>
    </source>
</evidence>
<dbReference type="Proteomes" id="UP000234271">
    <property type="component" value="Chromosome"/>
</dbReference>
<proteinExistence type="predicted"/>
<dbReference type="GO" id="GO:0032993">
    <property type="term" value="C:protein-DNA complex"/>
    <property type="evidence" value="ECO:0007669"/>
    <property type="project" value="TreeGrafter"/>
</dbReference>
<dbReference type="PROSITE" id="PS50930">
    <property type="entry name" value="HTH_LYTTR"/>
    <property type="match status" value="1"/>
</dbReference>
<evidence type="ECO:0000313" key="7">
    <source>
        <dbReference type="Proteomes" id="UP000234271"/>
    </source>
</evidence>
<evidence type="ECO:0000259" key="4">
    <source>
        <dbReference type="PROSITE" id="PS50110"/>
    </source>
</evidence>
<feature type="modified residue" description="4-aspartylphosphate" evidence="3">
    <location>
        <position position="53"/>
    </location>
</feature>
<dbReference type="InterPro" id="IPR011006">
    <property type="entry name" value="CheY-like_superfamily"/>
</dbReference>
<feature type="domain" description="Response regulatory" evidence="4">
    <location>
        <begin position="2"/>
        <end position="116"/>
    </location>
</feature>
<dbReference type="STRING" id="288004.AL038_03860"/>
<dbReference type="PANTHER" id="PTHR48111:SF3">
    <property type="entry name" value="TRANSCRIPTIONAL REGULATORY PROTEIN BTSR"/>
    <property type="match status" value="1"/>
</dbReference>
<dbReference type="SMART" id="SM00850">
    <property type="entry name" value="LytTR"/>
    <property type="match status" value="1"/>
</dbReference>
<name>A0A2N9YJG3_9GAMM</name>
<dbReference type="InterPro" id="IPR007492">
    <property type="entry name" value="LytTR_DNA-bd_dom"/>
</dbReference>
<organism evidence="6 7">
    <name type="scientific">Beggiatoa leptomitoformis</name>
    <dbReference type="NCBI Taxonomy" id="288004"/>
    <lineage>
        <taxon>Bacteria</taxon>
        <taxon>Pseudomonadati</taxon>
        <taxon>Pseudomonadota</taxon>
        <taxon>Gammaproteobacteria</taxon>
        <taxon>Thiotrichales</taxon>
        <taxon>Thiotrichaceae</taxon>
        <taxon>Beggiatoa</taxon>
    </lineage>
</organism>
<dbReference type="InterPro" id="IPR039420">
    <property type="entry name" value="WalR-like"/>
</dbReference>
<evidence type="ECO:0000256" key="2">
    <source>
        <dbReference type="ARBA" id="ARBA00023125"/>
    </source>
</evidence>
<dbReference type="EMBL" id="CP018889">
    <property type="protein sequence ID" value="AUI70495.1"/>
    <property type="molecule type" value="Genomic_DNA"/>
</dbReference>
<dbReference type="AlphaFoldDB" id="A0A2N9YJG3"/>
<feature type="domain" description="HTH LytTR-type" evidence="5">
    <location>
        <begin position="141"/>
        <end position="245"/>
    </location>
</feature>
<dbReference type="Pfam" id="PF00072">
    <property type="entry name" value="Response_reg"/>
    <property type="match status" value="1"/>
</dbReference>
<dbReference type="SMART" id="SM00448">
    <property type="entry name" value="REC"/>
    <property type="match status" value="1"/>
</dbReference>
<dbReference type="InterPro" id="IPR001789">
    <property type="entry name" value="Sig_transdc_resp-reg_receiver"/>
</dbReference>